<dbReference type="InterPro" id="IPR046673">
    <property type="entry name" value="ToxA_N"/>
</dbReference>
<dbReference type="RefSeq" id="WP_094012460.1">
    <property type="nucleotide sequence ID" value="NZ_FOEQ01000016.1"/>
</dbReference>
<reference evidence="2 3" key="1">
    <citation type="submission" date="2016-10" db="EMBL/GenBank/DDBJ databases">
        <authorList>
            <person name="de Groot N.N."/>
        </authorList>
    </citation>
    <scope>NUCLEOTIDE SEQUENCE [LARGE SCALE GENOMIC DNA]</scope>
    <source>
        <strain evidence="2 3">LMG 27941</strain>
    </source>
</reference>
<proteinExistence type="predicted"/>
<feature type="domain" description="Dermonecrotic toxin N-terminal" evidence="1">
    <location>
        <begin position="19"/>
        <end position="293"/>
    </location>
</feature>
<dbReference type="InterPro" id="IPR007577">
    <property type="entry name" value="GlycoTrfase_DXD_sugar-bd_CS"/>
</dbReference>
<keyword evidence="2" id="KW-0808">Transferase</keyword>
<dbReference type="EMBL" id="FOEQ01000016">
    <property type="protein sequence ID" value="SER99743.1"/>
    <property type="molecule type" value="Genomic_DNA"/>
</dbReference>
<organism evidence="2 3">
    <name type="scientific">Pseudomonas soli</name>
    <dbReference type="NCBI Taxonomy" id="1306993"/>
    <lineage>
        <taxon>Bacteria</taxon>
        <taxon>Pseudomonadati</taxon>
        <taxon>Pseudomonadota</taxon>
        <taxon>Gammaproteobacteria</taxon>
        <taxon>Pseudomonadales</taxon>
        <taxon>Pseudomonadaceae</taxon>
        <taxon>Pseudomonas</taxon>
    </lineage>
</organism>
<dbReference type="SUPFAM" id="SSF53448">
    <property type="entry name" value="Nucleotide-diphospho-sugar transferases"/>
    <property type="match status" value="1"/>
</dbReference>
<accession>A0A1H9TSU0</accession>
<dbReference type="Pfam" id="PF20178">
    <property type="entry name" value="ToxA_N"/>
    <property type="match status" value="1"/>
</dbReference>
<name>A0A1H9TSU0_9PSED</name>
<dbReference type="Proteomes" id="UP000199221">
    <property type="component" value="Unassembled WGS sequence"/>
</dbReference>
<dbReference type="GO" id="GO:0016740">
    <property type="term" value="F:transferase activity"/>
    <property type="evidence" value="ECO:0007669"/>
    <property type="project" value="UniProtKB-KW"/>
</dbReference>
<dbReference type="Gene3D" id="3.90.550.20">
    <property type="match status" value="1"/>
</dbReference>
<sequence>MKPRFVNNAGVRYVRDHLKDFPRPDHAAATAIRDWAARRGQSLDPDRTDVVVLHHQWRHGVGEVGVVAQKMTLTQAVMANWQGESSNNLIGAALNSPWAGHFPDSQSITLVDRLDPPGPLSNSSGYAIYNGLFRQTTPSEYSARTHVRLAAEDLQQFICDLDFHSAYKAMLDTYWRSHATSHRLAAKIAFITACNRQLAEGSLDDQARRLAWRAAGLEQAPQPLLRRFVNIYGYVATDLLQISDPESGLTLLYIPGNSAPLHTFATPSALQDWVASQCRNTDTRAALLHHFALADQPDGLDFSGLATALDGLAAFPTLNHLSSNRPGFTAEGVWQPSTYVNYKPDKYSPLIEEELFWALTHQQRKRSYEDADYRITSNGEITKARWRAYLNAAVNLLAPLAIVVPELAPILALGGIAQLGLGLDQVINGHGQQERAEGVGMATFGVLNALPLAHATLTRDAALYRFKNEGFIAPQAINGRLGYPLSPVSPPRLPVSEVAPYFHIPDPIPALEGADTATYQAIDRRPRFDGTPDLLAACVGGYNTEVVYDLENDSFILEGDINAVDPQYYLPRLGTRDLQPVSLAGREVTDAMRMRTLRALGVELHLPVQMPGPFPAGARPVPRQFLSLWVGDKAIDPPLLSNLRSNAERLHGSAYTLRLYLSKASTSAFDENLHLLAKKAPGVQIVPLEEQDWFRHFREGPYHPQYQAALDGGNFASASDVLRYCMLHSQGGIYMDVDDHLLAVGEYPYKVNGRPVGSPAEAIEQVDLSTTDDGLLLFPPMSNEKLGMNCQFNTSLIGSHAGNPTLLAISEEMRSRYLVEPEFYGSCPSLRDDPAGFYRYAASLNRLTGPGLLTDVVDQHLPVLRTLRHITNLFQMPRINTFQYVNPEAYRAALRQWLPFNRLMRVGGNHSWARP</sequence>
<gene>
    <name evidence="2" type="ORF">SAMN05216230_11659</name>
</gene>
<dbReference type="AlphaFoldDB" id="A0A1H9TSU0"/>
<evidence type="ECO:0000259" key="1">
    <source>
        <dbReference type="Pfam" id="PF20178"/>
    </source>
</evidence>
<evidence type="ECO:0000313" key="3">
    <source>
        <dbReference type="Proteomes" id="UP000199221"/>
    </source>
</evidence>
<dbReference type="Pfam" id="PF04488">
    <property type="entry name" value="Gly_transf_sug"/>
    <property type="match status" value="1"/>
</dbReference>
<protein>
    <submittedName>
        <fullName evidence="2">Glycosyltransferase sugar-binding region containing DXD motif-containing protein</fullName>
    </submittedName>
</protein>
<evidence type="ECO:0000313" key="2">
    <source>
        <dbReference type="EMBL" id="SER99743.1"/>
    </source>
</evidence>
<dbReference type="InterPro" id="IPR029044">
    <property type="entry name" value="Nucleotide-diphossugar_trans"/>
</dbReference>